<dbReference type="PANTHER" id="PTHR43205:SF7">
    <property type="entry name" value="PROSTAGLANDIN REDUCTASE 1"/>
    <property type="match status" value="1"/>
</dbReference>
<proteinExistence type="predicted"/>
<evidence type="ECO:0008006" key="6">
    <source>
        <dbReference type="Google" id="ProtNLM"/>
    </source>
</evidence>
<keyword evidence="1" id="KW-0560">Oxidoreductase</keyword>
<dbReference type="InterPro" id="IPR013149">
    <property type="entry name" value="ADH-like_C"/>
</dbReference>
<comment type="caution">
    <text evidence="4">The sequence shown here is derived from an EMBL/GenBank/DDBJ whole genome shotgun (WGS) entry which is preliminary data.</text>
</comment>
<dbReference type="InterPro" id="IPR045010">
    <property type="entry name" value="MDR_fam"/>
</dbReference>
<dbReference type="EMBL" id="SGPM01000026">
    <property type="protein sequence ID" value="THH32260.1"/>
    <property type="molecule type" value="Genomic_DNA"/>
</dbReference>
<reference evidence="4 5" key="1">
    <citation type="submission" date="2019-02" db="EMBL/GenBank/DDBJ databases">
        <title>Genome sequencing of the rare red list fungi Antrodiella citrinella (Flaviporus citrinellus).</title>
        <authorList>
            <person name="Buettner E."/>
            <person name="Kellner H."/>
        </authorList>
    </citation>
    <scope>NUCLEOTIDE SEQUENCE [LARGE SCALE GENOMIC DNA]</scope>
    <source>
        <strain evidence="4 5">DSM 108506</strain>
    </source>
</reference>
<accession>A0A4S4N8L4</accession>
<dbReference type="SUPFAM" id="SSF50129">
    <property type="entry name" value="GroES-like"/>
    <property type="match status" value="1"/>
</dbReference>
<dbReference type="Proteomes" id="UP000308730">
    <property type="component" value="Unassembled WGS sequence"/>
</dbReference>
<dbReference type="PANTHER" id="PTHR43205">
    <property type="entry name" value="PROSTAGLANDIN REDUCTASE"/>
    <property type="match status" value="1"/>
</dbReference>
<evidence type="ECO:0000259" key="2">
    <source>
        <dbReference type="Pfam" id="PF00107"/>
    </source>
</evidence>
<feature type="domain" description="Alcohol dehydrogenase-like C-terminal" evidence="2">
    <location>
        <begin position="171"/>
        <end position="286"/>
    </location>
</feature>
<evidence type="ECO:0000256" key="1">
    <source>
        <dbReference type="ARBA" id="ARBA00023002"/>
    </source>
</evidence>
<dbReference type="OrthoDB" id="809632at2759"/>
<dbReference type="CDD" id="cd05288">
    <property type="entry name" value="PGDH"/>
    <property type="match status" value="1"/>
</dbReference>
<dbReference type="Pfam" id="PF16884">
    <property type="entry name" value="ADH_N_2"/>
    <property type="match status" value="1"/>
</dbReference>
<name>A0A4S4N8L4_9APHY</name>
<dbReference type="InterPro" id="IPR041694">
    <property type="entry name" value="ADH_N_2"/>
</dbReference>
<dbReference type="InterPro" id="IPR036291">
    <property type="entry name" value="NAD(P)-bd_dom_sf"/>
</dbReference>
<dbReference type="AlphaFoldDB" id="A0A4S4N8L4"/>
<feature type="domain" description="Oxidoreductase N-terminal" evidence="3">
    <location>
        <begin position="39"/>
        <end position="109"/>
    </location>
</feature>
<evidence type="ECO:0000313" key="4">
    <source>
        <dbReference type="EMBL" id="THH32260.1"/>
    </source>
</evidence>
<dbReference type="Gene3D" id="3.90.180.10">
    <property type="entry name" value="Medium-chain alcohol dehydrogenases, catalytic domain"/>
    <property type="match status" value="1"/>
</dbReference>
<dbReference type="SUPFAM" id="SSF51735">
    <property type="entry name" value="NAD(P)-binding Rossmann-fold domains"/>
    <property type="match status" value="1"/>
</dbReference>
<dbReference type="InterPro" id="IPR011032">
    <property type="entry name" value="GroES-like_sf"/>
</dbReference>
<keyword evidence="5" id="KW-1185">Reference proteome</keyword>
<dbReference type="GO" id="GO:0016628">
    <property type="term" value="F:oxidoreductase activity, acting on the CH-CH group of donors, NAD or NADP as acceptor"/>
    <property type="evidence" value="ECO:0007669"/>
    <property type="project" value="InterPro"/>
</dbReference>
<evidence type="ECO:0000259" key="3">
    <source>
        <dbReference type="Pfam" id="PF16884"/>
    </source>
</evidence>
<gene>
    <name evidence="4" type="ORF">EUX98_g1939</name>
</gene>
<dbReference type="Gene3D" id="3.40.50.720">
    <property type="entry name" value="NAD(P)-binding Rossmann-like Domain"/>
    <property type="match status" value="1"/>
</dbReference>
<evidence type="ECO:0000313" key="5">
    <source>
        <dbReference type="Proteomes" id="UP000308730"/>
    </source>
</evidence>
<dbReference type="Pfam" id="PF00107">
    <property type="entry name" value="ADH_zinc_N"/>
    <property type="match status" value="1"/>
</dbReference>
<sequence>MAPIKNGRVLYNEFATGFPIPGKNTVYDTSQTIDLDTVPLNGGVLLKVLYLSVDPYLRFKMRDPKVEKNIPQFKLGEPIESSGVGIVLRSENPVYKAGDHIYIILCCRAHLHYIVWSADKQSILLENKENIPWSLYIGVAGLPGQTAYCGWKKFAKFNKGDTFFITTAAGPVGATVVQLAKADGLRVIASAGSKSKVDFVKSLGADVVFNYKETDTREVLAKEGPINLYWDHVGGNITDAVLENAARGLTIIVCGSISSYNNPSPMYRHNLIFERDVTIYGFMVTTIFVPYLADFYNEIPKAIASGKLKYREQITQGLENFGQVLFDVQKGLNEGKAVIQVAKDT</sequence>
<protein>
    <recommendedName>
        <fullName evidence="6">Enoyl reductase (ER) domain-containing protein</fullName>
    </recommendedName>
</protein>
<organism evidence="4 5">
    <name type="scientific">Antrodiella citrinella</name>
    <dbReference type="NCBI Taxonomy" id="2447956"/>
    <lineage>
        <taxon>Eukaryota</taxon>
        <taxon>Fungi</taxon>
        <taxon>Dikarya</taxon>
        <taxon>Basidiomycota</taxon>
        <taxon>Agaricomycotina</taxon>
        <taxon>Agaricomycetes</taxon>
        <taxon>Polyporales</taxon>
        <taxon>Steccherinaceae</taxon>
        <taxon>Antrodiella</taxon>
    </lineage>
</organism>